<dbReference type="EMBL" id="JAFNJU010000003">
    <property type="protein sequence ID" value="MBO1264354.1"/>
    <property type="molecule type" value="Genomic_DNA"/>
</dbReference>
<dbReference type="AlphaFoldDB" id="A0A939H555"/>
<dbReference type="Gene3D" id="1.10.30.50">
    <property type="match status" value="1"/>
</dbReference>
<dbReference type="SMART" id="SM00507">
    <property type="entry name" value="HNHc"/>
    <property type="match status" value="1"/>
</dbReference>
<name>A0A939H555_9CLOT</name>
<dbReference type="GO" id="GO:0008270">
    <property type="term" value="F:zinc ion binding"/>
    <property type="evidence" value="ECO:0007669"/>
    <property type="project" value="InterPro"/>
</dbReference>
<dbReference type="GO" id="GO:0003676">
    <property type="term" value="F:nucleic acid binding"/>
    <property type="evidence" value="ECO:0007669"/>
    <property type="project" value="InterPro"/>
</dbReference>
<dbReference type="GO" id="GO:0004519">
    <property type="term" value="F:endonuclease activity"/>
    <property type="evidence" value="ECO:0007669"/>
    <property type="project" value="UniProtKB-KW"/>
</dbReference>
<dbReference type="Proteomes" id="UP000664218">
    <property type="component" value="Unassembled WGS sequence"/>
</dbReference>
<dbReference type="CDD" id="cd00085">
    <property type="entry name" value="HNHc"/>
    <property type="match status" value="1"/>
</dbReference>
<feature type="domain" description="HNH nuclease" evidence="1">
    <location>
        <begin position="4"/>
        <end position="65"/>
    </location>
</feature>
<dbReference type="RefSeq" id="WP_207598870.1">
    <property type="nucleotide sequence ID" value="NZ_JAFNJU010000003.1"/>
</dbReference>
<dbReference type="Pfam" id="PF01844">
    <property type="entry name" value="HNH"/>
    <property type="match status" value="1"/>
</dbReference>
<keyword evidence="3" id="KW-1185">Reference proteome</keyword>
<accession>A0A939H555</accession>
<dbReference type="InterPro" id="IPR003615">
    <property type="entry name" value="HNH_nuc"/>
</dbReference>
<keyword evidence="2" id="KW-0540">Nuclease</keyword>
<organism evidence="2 3">
    <name type="scientific">Proteiniclasticum aestuarii</name>
    <dbReference type="NCBI Taxonomy" id="2817862"/>
    <lineage>
        <taxon>Bacteria</taxon>
        <taxon>Bacillati</taxon>
        <taxon>Bacillota</taxon>
        <taxon>Clostridia</taxon>
        <taxon>Eubacteriales</taxon>
        <taxon>Clostridiaceae</taxon>
        <taxon>Proteiniclasticum</taxon>
    </lineage>
</organism>
<proteinExistence type="predicted"/>
<keyword evidence="2" id="KW-0378">Hydrolase</keyword>
<evidence type="ECO:0000313" key="3">
    <source>
        <dbReference type="Proteomes" id="UP000664218"/>
    </source>
</evidence>
<protein>
    <submittedName>
        <fullName evidence="2">HNH endonuclease</fullName>
    </submittedName>
</protein>
<keyword evidence="2" id="KW-0255">Endonuclease</keyword>
<sequence>MKKSIREAVYRKYNGHCAYCGKDIEYEDMQVDHQLPKMFEEIHEMWKEQVNSFENLFPACRRCNHYKRAMNLDHFRDYMLKLHERIEKDYVAKVAIDYGIVTIKPFDGKFYFEEVQE</sequence>
<comment type="caution">
    <text evidence="2">The sequence shown here is derived from an EMBL/GenBank/DDBJ whole genome shotgun (WGS) entry which is preliminary data.</text>
</comment>
<gene>
    <name evidence="2" type="ORF">J3A84_04775</name>
</gene>
<reference evidence="2" key="1">
    <citation type="submission" date="2021-03" db="EMBL/GenBank/DDBJ databases">
        <title>Proteiniclasticum marinus sp. nov., isolated from tidal flat sediment.</title>
        <authorList>
            <person name="Namirimu T."/>
            <person name="Yang J.-A."/>
            <person name="Yang S.-H."/>
            <person name="Kim Y.-J."/>
            <person name="Kwon K.K."/>
        </authorList>
    </citation>
    <scope>NUCLEOTIDE SEQUENCE</scope>
    <source>
        <strain evidence="2">SCR006</strain>
    </source>
</reference>
<evidence type="ECO:0000313" key="2">
    <source>
        <dbReference type="EMBL" id="MBO1264354.1"/>
    </source>
</evidence>
<dbReference type="InterPro" id="IPR002711">
    <property type="entry name" value="HNH"/>
</dbReference>
<evidence type="ECO:0000259" key="1">
    <source>
        <dbReference type="SMART" id="SM00507"/>
    </source>
</evidence>